<protein>
    <submittedName>
        <fullName evidence="3">Putative carboxylesterase nap</fullName>
        <ecNumber evidence="3">3.1.1.1</ecNumber>
    </submittedName>
</protein>
<gene>
    <name evidence="3" type="primary">nap</name>
    <name evidence="3" type="ORF">CLVI_20550</name>
</gene>
<dbReference type="EMBL" id="PVXQ01000021">
    <property type="protein sequence ID" value="PRR81990.1"/>
    <property type="molecule type" value="Genomic_DNA"/>
</dbReference>
<dbReference type="OrthoDB" id="9775557at2"/>
<keyword evidence="4" id="KW-1185">Reference proteome</keyword>
<dbReference type="Proteomes" id="UP000239471">
    <property type="component" value="Unassembled WGS sequence"/>
</dbReference>
<dbReference type="RefSeq" id="WP_106060021.1">
    <property type="nucleotide sequence ID" value="NZ_PVXQ01000021.1"/>
</dbReference>
<evidence type="ECO:0000256" key="1">
    <source>
        <dbReference type="ARBA" id="ARBA00022801"/>
    </source>
</evidence>
<dbReference type="AlphaFoldDB" id="A0A2T0BDK6"/>
<dbReference type="EC" id="3.1.1.1" evidence="3"/>
<dbReference type="InterPro" id="IPR029058">
    <property type="entry name" value="AB_hydrolase_fold"/>
</dbReference>
<feature type="domain" description="AB hydrolase-1" evidence="2">
    <location>
        <begin position="24"/>
        <end position="243"/>
    </location>
</feature>
<accession>A0A2T0BDK6</accession>
<dbReference type="GO" id="GO:0106435">
    <property type="term" value="F:carboxylesterase activity"/>
    <property type="evidence" value="ECO:0007669"/>
    <property type="project" value="UniProtKB-EC"/>
</dbReference>
<name>A0A2T0BDK6_9CLOT</name>
<evidence type="ECO:0000313" key="3">
    <source>
        <dbReference type="EMBL" id="PRR81990.1"/>
    </source>
</evidence>
<keyword evidence="1 3" id="KW-0378">Hydrolase</keyword>
<comment type="caution">
    <text evidence="3">The sequence shown here is derived from an EMBL/GenBank/DDBJ whole genome shotgun (WGS) entry which is preliminary data.</text>
</comment>
<evidence type="ECO:0000259" key="2">
    <source>
        <dbReference type="Pfam" id="PF00561"/>
    </source>
</evidence>
<organism evidence="3 4">
    <name type="scientific">Clostridium vincentii</name>
    <dbReference type="NCBI Taxonomy" id="52704"/>
    <lineage>
        <taxon>Bacteria</taxon>
        <taxon>Bacillati</taxon>
        <taxon>Bacillota</taxon>
        <taxon>Clostridia</taxon>
        <taxon>Eubacteriales</taxon>
        <taxon>Clostridiaceae</taxon>
        <taxon>Clostridium</taxon>
    </lineage>
</organism>
<dbReference type="InterPro" id="IPR050266">
    <property type="entry name" value="AB_hydrolase_sf"/>
</dbReference>
<dbReference type="PANTHER" id="PTHR43798:SF31">
    <property type="entry name" value="AB HYDROLASE SUPERFAMILY PROTEIN YCLE"/>
    <property type="match status" value="1"/>
</dbReference>
<reference evidence="3 4" key="1">
    <citation type="submission" date="2018-03" db="EMBL/GenBank/DDBJ databases">
        <title>Genome sequence of Clostridium vincentii DSM 10228.</title>
        <authorList>
            <person name="Poehlein A."/>
            <person name="Daniel R."/>
        </authorList>
    </citation>
    <scope>NUCLEOTIDE SEQUENCE [LARGE SCALE GENOMIC DNA]</scope>
    <source>
        <strain evidence="3 4">DSM 10228</strain>
    </source>
</reference>
<dbReference type="InterPro" id="IPR000073">
    <property type="entry name" value="AB_hydrolase_1"/>
</dbReference>
<dbReference type="Pfam" id="PF00561">
    <property type="entry name" value="Abhydrolase_1"/>
    <property type="match status" value="1"/>
</dbReference>
<sequence length="262" mass="30410">MEAKRLNESPIHYYVTGNEQGECLMFLHAAFVDHSMFDTQVEYFKDKYKIVTMDLIGHGQSVKTKKGDSIENMADWILQIIEKEQVNKVHLIGISLGSLIIQDFANKFPEKVNSLACFGGYDINNFDLAMQKGNNKEQSLMMLKAIFSIKWFAKSNKKIIAFTERAQEEFYQMNIRFPKKSFMYLASLNKMVNKYKLQTRQYRLLIGCGEHDIPMELEAIDMWHKSESVSKKVVFKGAGHCVNMDVPEEFNEVMKDFFDNCD</sequence>
<dbReference type="SUPFAM" id="SSF53474">
    <property type="entry name" value="alpha/beta-Hydrolases"/>
    <property type="match status" value="1"/>
</dbReference>
<proteinExistence type="predicted"/>
<dbReference type="GO" id="GO:0016020">
    <property type="term" value="C:membrane"/>
    <property type="evidence" value="ECO:0007669"/>
    <property type="project" value="TreeGrafter"/>
</dbReference>
<evidence type="ECO:0000313" key="4">
    <source>
        <dbReference type="Proteomes" id="UP000239471"/>
    </source>
</evidence>
<dbReference type="PANTHER" id="PTHR43798">
    <property type="entry name" value="MONOACYLGLYCEROL LIPASE"/>
    <property type="match status" value="1"/>
</dbReference>
<dbReference type="Gene3D" id="3.40.50.1820">
    <property type="entry name" value="alpha/beta hydrolase"/>
    <property type="match status" value="1"/>
</dbReference>